<gene>
    <name evidence="1" type="ORF">AVEN_193577_1</name>
</gene>
<keyword evidence="2" id="KW-1185">Reference proteome</keyword>
<proteinExistence type="predicted"/>
<organism evidence="1 2">
    <name type="scientific">Araneus ventricosus</name>
    <name type="common">Orbweaver spider</name>
    <name type="synonym">Epeira ventricosa</name>
    <dbReference type="NCBI Taxonomy" id="182803"/>
    <lineage>
        <taxon>Eukaryota</taxon>
        <taxon>Metazoa</taxon>
        <taxon>Ecdysozoa</taxon>
        <taxon>Arthropoda</taxon>
        <taxon>Chelicerata</taxon>
        <taxon>Arachnida</taxon>
        <taxon>Araneae</taxon>
        <taxon>Araneomorphae</taxon>
        <taxon>Entelegynae</taxon>
        <taxon>Araneoidea</taxon>
        <taxon>Araneidae</taxon>
        <taxon>Araneus</taxon>
    </lineage>
</organism>
<name>A0A4Y2TJT7_ARAVE</name>
<evidence type="ECO:0000313" key="2">
    <source>
        <dbReference type="Proteomes" id="UP000499080"/>
    </source>
</evidence>
<dbReference type="Proteomes" id="UP000499080">
    <property type="component" value="Unassembled WGS sequence"/>
</dbReference>
<comment type="caution">
    <text evidence="1">The sequence shown here is derived from an EMBL/GenBank/DDBJ whole genome shotgun (WGS) entry which is preliminary data.</text>
</comment>
<sequence length="200" mass="23271">LVSNDLMQLIKDPEEERGEGNKEDTLAHLTTMDEDYKTDFVKDSTRDDICSMNGLIIAETFDVDVEYEIETDSEYSCESDSDLEDFVKSAIISFIAQTTDSDIEYLADRSSDDESEKELSEEDKWRCNCGILNDPVMSCCCGCWKTRVGWLSERSKIQIERDARKSKRKEFARNKRKLYKKSYKNKTCQLSCFWWESPAF</sequence>
<dbReference type="AlphaFoldDB" id="A0A4Y2TJT7"/>
<protein>
    <submittedName>
        <fullName evidence="1">Uncharacterized protein</fullName>
    </submittedName>
</protein>
<dbReference type="SUPFAM" id="SSF90209">
    <property type="entry name" value="Ran binding protein zinc finger-like"/>
    <property type="match status" value="1"/>
</dbReference>
<dbReference type="OrthoDB" id="24526at2759"/>
<dbReference type="Gene3D" id="2.30.30.380">
    <property type="entry name" value="Zn-finger domain of Sec23/24"/>
    <property type="match status" value="1"/>
</dbReference>
<reference evidence="1 2" key="1">
    <citation type="journal article" date="2019" name="Sci. Rep.">
        <title>Orb-weaving spider Araneus ventricosus genome elucidates the spidroin gene catalogue.</title>
        <authorList>
            <person name="Kono N."/>
            <person name="Nakamura H."/>
            <person name="Ohtoshi R."/>
            <person name="Moran D.A.P."/>
            <person name="Shinohara A."/>
            <person name="Yoshida Y."/>
            <person name="Fujiwara M."/>
            <person name="Mori M."/>
            <person name="Tomita M."/>
            <person name="Arakawa K."/>
        </authorList>
    </citation>
    <scope>NUCLEOTIDE SEQUENCE [LARGE SCALE GENOMIC DNA]</scope>
</reference>
<feature type="non-terminal residue" evidence="1">
    <location>
        <position position="1"/>
    </location>
</feature>
<dbReference type="InterPro" id="IPR036443">
    <property type="entry name" value="Znf_RanBP2_sf"/>
</dbReference>
<accession>A0A4Y2TJT7</accession>
<dbReference type="EMBL" id="BGPR01028512">
    <property type="protein sequence ID" value="GBN99706.1"/>
    <property type="molecule type" value="Genomic_DNA"/>
</dbReference>
<evidence type="ECO:0000313" key="1">
    <source>
        <dbReference type="EMBL" id="GBN99706.1"/>
    </source>
</evidence>